<reference evidence="7" key="1">
    <citation type="submission" date="2021-02" db="EMBL/GenBank/DDBJ databases">
        <authorList>
            <person name="Nowell W R."/>
        </authorList>
    </citation>
    <scope>NUCLEOTIDE SEQUENCE</scope>
</reference>
<dbReference type="GO" id="GO:0030674">
    <property type="term" value="F:protein-macromolecule adaptor activity"/>
    <property type="evidence" value="ECO:0007669"/>
    <property type="project" value="InterPro"/>
</dbReference>
<dbReference type="EMBL" id="CAJOBF010000160">
    <property type="protein sequence ID" value="CAF3761806.1"/>
    <property type="molecule type" value="Genomic_DNA"/>
</dbReference>
<evidence type="ECO:0000313" key="10">
    <source>
        <dbReference type="Proteomes" id="UP000663866"/>
    </source>
</evidence>
<dbReference type="GO" id="GO:0051017">
    <property type="term" value="P:actin filament bundle assembly"/>
    <property type="evidence" value="ECO:0007669"/>
    <property type="project" value="TreeGrafter"/>
</dbReference>
<evidence type="ECO:0000313" key="9">
    <source>
        <dbReference type="Proteomes" id="UP000663842"/>
    </source>
</evidence>
<dbReference type="PANTHER" id="PTHR10551">
    <property type="entry name" value="FASCIN"/>
    <property type="match status" value="1"/>
</dbReference>
<comment type="similarity">
    <text evidence="2">Belongs to the fascin family.</text>
</comment>
<protein>
    <recommendedName>
        <fullName evidence="6">Fascin-like domain-containing protein</fullName>
    </recommendedName>
</protein>
<keyword evidence="3" id="KW-0963">Cytoplasm</keyword>
<sequence>MHSALRPKPPVKIPPSLIPTTIDHPSQSLIRKSSIQQNDHHQKSIKITSDYRHTSLSLNHTTIARCCWSLGLRNSNGKYLTSESFGNKINATGTSLKRKQIWTIIYNFQNDCVYLQSSLSHYLSTDKYGRLNCDSNKLNDDCYFQLEYNRIGQWAFKSVTYHMYFGGDNDHLHCFSKSPEWWSPHLAVHPQINLKHVLRKRYAKLDDDEIHVDEIVPWGSDAIIAVEYLNDHYCIRSSNGFYVHKDGKLTTIKTNETLFTIELYKGYLTFKDCDQSYLTAIGPLGILTTRNKIAGKDEQFLLEESKLQICLVAPNGKLVSIKQGIDLSANQYERDHSSIFQLEYDDDFHAYHIRTYDNKYWKIEGFNVQAIADKRSIETSFQIQSAGHGRIKFQTSNEKFLVPHATGHLRVVNEQISSNDAYFSIKFINRPFCIFKCDFGHIGYRNKQSRILECNKALSTLFSLEEPHDGTHSEGIVYLKGLENSTISIKIIRVFLFFVLGSDGVYWEILNDLSICVSGCEPSKFALELCPSHSRVVIKAPNGMYLRAEQNGSIQATCQNSRQATQWEF</sequence>
<evidence type="ECO:0000256" key="2">
    <source>
        <dbReference type="ARBA" id="ARBA00007415"/>
    </source>
</evidence>
<keyword evidence="4" id="KW-0009">Actin-binding</keyword>
<comment type="subcellular location">
    <subcellularLocation>
        <location evidence="1">Cytoplasm</location>
        <location evidence="1">Cytoskeleton</location>
    </subcellularLocation>
</comment>
<evidence type="ECO:0000256" key="1">
    <source>
        <dbReference type="ARBA" id="ARBA00004245"/>
    </source>
</evidence>
<name>A0A818Z469_9BILA</name>
<accession>A0A818Z469</accession>
<evidence type="ECO:0000313" key="7">
    <source>
        <dbReference type="EMBL" id="CAF3761806.1"/>
    </source>
</evidence>
<feature type="domain" description="Fascin-like" evidence="6">
    <location>
        <begin position="315"/>
        <end position="424"/>
    </location>
</feature>
<gene>
    <name evidence="8" type="ORF">OVN521_LOCUS7250</name>
    <name evidence="7" type="ORF">UXM345_LOCUS2606</name>
</gene>
<dbReference type="EMBL" id="CAJOBG010000791">
    <property type="protein sequence ID" value="CAF3858567.1"/>
    <property type="molecule type" value="Genomic_DNA"/>
</dbReference>
<dbReference type="GO" id="GO:0007163">
    <property type="term" value="P:establishment or maintenance of cell polarity"/>
    <property type="evidence" value="ECO:0007669"/>
    <property type="project" value="TreeGrafter"/>
</dbReference>
<dbReference type="Pfam" id="PF06268">
    <property type="entry name" value="Fascin"/>
    <property type="match status" value="4"/>
</dbReference>
<dbReference type="PIRSF" id="PIRSF005682">
    <property type="entry name" value="Fascin"/>
    <property type="match status" value="1"/>
</dbReference>
<dbReference type="CDD" id="cd23337">
    <property type="entry name" value="beta-trefoil_FSCN_rpt4"/>
    <property type="match status" value="1"/>
</dbReference>
<organism evidence="7 9">
    <name type="scientific">Rotaria magnacalcarata</name>
    <dbReference type="NCBI Taxonomy" id="392030"/>
    <lineage>
        <taxon>Eukaryota</taxon>
        <taxon>Metazoa</taxon>
        <taxon>Spiralia</taxon>
        <taxon>Gnathifera</taxon>
        <taxon>Rotifera</taxon>
        <taxon>Eurotatoria</taxon>
        <taxon>Bdelloidea</taxon>
        <taxon>Philodinida</taxon>
        <taxon>Philodinidae</taxon>
        <taxon>Rotaria</taxon>
    </lineage>
</organism>
<keyword evidence="5" id="KW-0206">Cytoskeleton</keyword>
<evidence type="ECO:0000256" key="3">
    <source>
        <dbReference type="ARBA" id="ARBA00022490"/>
    </source>
</evidence>
<dbReference type="GO" id="GO:0016477">
    <property type="term" value="P:cell migration"/>
    <property type="evidence" value="ECO:0007669"/>
    <property type="project" value="TreeGrafter"/>
</dbReference>
<evidence type="ECO:0000313" key="8">
    <source>
        <dbReference type="EMBL" id="CAF3858567.1"/>
    </source>
</evidence>
<evidence type="ECO:0000259" key="6">
    <source>
        <dbReference type="Pfam" id="PF06268"/>
    </source>
</evidence>
<dbReference type="SUPFAM" id="SSF50405">
    <property type="entry name" value="Actin-crosslinking proteins"/>
    <property type="match status" value="4"/>
</dbReference>
<keyword evidence="10" id="KW-1185">Reference proteome</keyword>
<dbReference type="AlphaFoldDB" id="A0A818Z469"/>
<dbReference type="InterPro" id="IPR022768">
    <property type="entry name" value="Fascin-like_dom"/>
</dbReference>
<proteinExistence type="inferred from homology"/>
<feature type="domain" description="Fascin-like" evidence="6">
    <location>
        <begin position="78"/>
        <end position="179"/>
    </location>
</feature>
<dbReference type="InterPro" id="IPR010431">
    <property type="entry name" value="Fascin"/>
</dbReference>
<evidence type="ECO:0000256" key="5">
    <source>
        <dbReference type="ARBA" id="ARBA00023212"/>
    </source>
</evidence>
<dbReference type="GO" id="GO:0051015">
    <property type="term" value="F:actin filament binding"/>
    <property type="evidence" value="ECO:0007669"/>
    <property type="project" value="InterPro"/>
</dbReference>
<dbReference type="InterPro" id="IPR024703">
    <property type="entry name" value="Fascin_metazoans"/>
</dbReference>
<evidence type="ECO:0000256" key="4">
    <source>
        <dbReference type="ARBA" id="ARBA00023203"/>
    </source>
</evidence>
<dbReference type="CDD" id="cd23334">
    <property type="entry name" value="beta-trefoil_FSCN_rpt1"/>
    <property type="match status" value="1"/>
</dbReference>
<dbReference type="CDD" id="cd23335">
    <property type="entry name" value="beta-trefoil_FSCN_rpt2"/>
    <property type="match status" value="1"/>
</dbReference>
<dbReference type="GO" id="GO:0005737">
    <property type="term" value="C:cytoplasm"/>
    <property type="evidence" value="ECO:0007669"/>
    <property type="project" value="TreeGrafter"/>
</dbReference>
<dbReference type="FunFam" id="2.80.10.50:FF:000008">
    <property type="entry name" value="Fascin"/>
    <property type="match status" value="1"/>
</dbReference>
<dbReference type="PANTHER" id="PTHR10551:SF9">
    <property type="entry name" value="FASCIN-2"/>
    <property type="match status" value="1"/>
</dbReference>
<feature type="domain" description="Fascin-like" evidence="6">
    <location>
        <begin position="195"/>
        <end position="301"/>
    </location>
</feature>
<feature type="domain" description="Fascin-like" evidence="6">
    <location>
        <begin position="502"/>
        <end position="569"/>
    </location>
</feature>
<dbReference type="Proteomes" id="UP000663842">
    <property type="component" value="Unassembled WGS sequence"/>
</dbReference>
<dbReference type="Gene3D" id="2.80.10.50">
    <property type="match status" value="4"/>
</dbReference>
<dbReference type="InterPro" id="IPR008999">
    <property type="entry name" value="Actin-crosslinking"/>
</dbReference>
<comment type="caution">
    <text evidence="7">The sequence shown here is derived from an EMBL/GenBank/DDBJ whole genome shotgun (WGS) entry which is preliminary data.</text>
</comment>
<dbReference type="Proteomes" id="UP000663866">
    <property type="component" value="Unassembled WGS sequence"/>
</dbReference>
<dbReference type="FunFam" id="2.80.10.50:FF:000015">
    <property type="entry name" value="Fascin"/>
    <property type="match status" value="1"/>
</dbReference>
<dbReference type="GO" id="GO:0015629">
    <property type="term" value="C:actin cytoskeleton"/>
    <property type="evidence" value="ECO:0007669"/>
    <property type="project" value="TreeGrafter"/>
</dbReference>